<evidence type="ECO:0000256" key="5">
    <source>
        <dbReference type="ARBA" id="ARBA00023006"/>
    </source>
</evidence>
<dbReference type="GO" id="GO:0000422">
    <property type="term" value="P:autophagy of mitochondrion"/>
    <property type="evidence" value="ECO:0007669"/>
    <property type="project" value="TreeGrafter"/>
</dbReference>
<evidence type="ECO:0000313" key="7">
    <source>
        <dbReference type="Ensembl" id="ENSGWIP00000030183.1"/>
    </source>
</evidence>
<dbReference type="Ensembl" id="ENSGWIT00000032913.1">
    <property type="protein sequence ID" value="ENSGWIP00000030183.1"/>
    <property type="gene ID" value="ENSGWIG00000015726.1"/>
</dbReference>
<organism evidence="7 8">
    <name type="scientific">Gouania willdenowi</name>
    <name type="common">Blunt-snouted clingfish</name>
    <name type="synonym">Lepadogaster willdenowi</name>
    <dbReference type="NCBI Taxonomy" id="441366"/>
    <lineage>
        <taxon>Eukaryota</taxon>
        <taxon>Metazoa</taxon>
        <taxon>Chordata</taxon>
        <taxon>Craniata</taxon>
        <taxon>Vertebrata</taxon>
        <taxon>Euteleostomi</taxon>
        <taxon>Actinopterygii</taxon>
        <taxon>Neopterygii</taxon>
        <taxon>Teleostei</taxon>
        <taxon>Neoteleostei</taxon>
        <taxon>Acanthomorphata</taxon>
        <taxon>Ovalentaria</taxon>
        <taxon>Blenniimorphae</taxon>
        <taxon>Blenniiformes</taxon>
        <taxon>Gobiesocoidei</taxon>
        <taxon>Gobiesocidae</taxon>
        <taxon>Gobiesocinae</taxon>
        <taxon>Gouania</taxon>
    </lineage>
</organism>
<dbReference type="CTD" id="83734"/>
<proteinExistence type="inferred from homology"/>
<reference evidence="7" key="2">
    <citation type="submission" date="2025-08" db="UniProtKB">
        <authorList>
            <consortium name="Ensembl"/>
        </authorList>
    </citation>
    <scope>IDENTIFICATION</scope>
</reference>
<keyword evidence="8" id="KW-1185">Reference proteome</keyword>
<dbReference type="Proteomes" id="UP000694680">
    <property type="component" value="Chromosome 17"/>
</dbReference>
<protein>
    <recommendedName>
        <fullName evidence="2">Ubiquitin-like-conjugating enzyme ATG10</fullName>
    </recommendedName>
    <alternativeName>
        <fullName evidence="6">Autophagy-related protein 10</fullName>
    </alternativeName>
</protein>
<keyword evidence="3" id="KW-0808">Transferase</keyword>
<keyword evidence="4" id="KW-0833">Ubl conjugation pathway</keyword>
<dbReference type="RefSeq" id="XP_028327706.1">
    <property type="nucleotide sequence ID" value="XM_028471905.1"/>
</dbReference>
<dbReference type="Gene3D" id="3.30.1460.50">
    <property type="match status" value="1"/>
</dbReference>
<evidence type="ECO:0000256" key="1">
    <source>
        <dbReference type="ARBA" id="ARBA00005696"/>
    </source>
</evidence>
<evidence type="ECO:0000256" key="3">
    <source>
        <dbReference type="ARBA" id="ARBA00022679"/>
    </source>
</evidence>
<evidence type="ECO:0000256" key="2">
    <source>
        <dbReference type="ARBA" id="ARBA00021099"/>
    </source>
</evidence>
<dbReference type="PANTHER" id="PTHR14957:SF1">
    <property type="entry name" value="UBIQUITIN-LIKE-CONJUGATING ENZYME ATG10"/>
    <property type="match status" value="1"/>
</dbReference>
<gene>
    <name evidence="7" type="primary">atg10</name>
</gene>
<name>A0A8C5GH09_GOUWI</name>
<dbReference type="GO" id="GO:0061651">
    <property type="term" value="F:Atg12 conjugating enzyme activity"/>
    <property type="evidence" value="ECO:0007669"/>
    <property type="project" value="TreeGrafter"/>
</dbReference>
<comment type="similarity">
    <text evidence="1">Belongs to the ATG10 family.</text>
</comment>
<keyword evidence="5" id="KW-0072">Autophagy</keyword>
<dbReference type="PANTHER" id="PTHR14957">
    <property type="entry name" value="UBIQUITIN-LIKE-CONJUGATING ENZYME ATG10"/>
    <property type="match status" value="1"/>
</dbReference>
<sequence length="267" mass="29985">MIVIGSESRGSVPNTSPNVRDMAQVSCCQLDEEEFRKCCLQLLQRSEELRDGWSWQQPQGSEDGYLKKTTLRCVSVTSKRSKKNQQDSALLIDSDCRQNQSAHVSAAPEEATDDADDEDVADDADVPACSACESSFLQFEYHVVFSCSYSSPVLYFRAFTLEGRSLTLEEVWSSIHPNFRLHLQENPLNAVSQQEHPLLGQPFFLLHPCRTEEFMKPLLQMAQQHHRSVNYVLSWLSIIGPVVGLHVPLQYFSTVCVKDPASSSNPG</sequence>
<accession>A0A8C5GH09</accession>
<dbReference type="GO" id="GO:0005829">
    <property type="term" value="C:cytosol"/>
    <property type="evidence" value="ECO:0007669"/>
    <property type="project" value="TreeGrafter"/>
</dbReference>
<reference evidence="7" key="3">
    <citation type="submission" date="2025-09" db="UniProtKB">
        <authorList>
            <consortium name="Ensembl"/>
        </authorList>
    </citation>
    <scope>IDENTIFICATION</scope>
</reference>
<dbReference type="InterPro" id="IPR007135">
    <property type="entry name" value="Atg3/Atg10"/>
</dbReference>
<reference evidence="7" key="1">
    <citation type="submission" date="2020-06" db="EMBL/GenBank/DDBJ databases">
        <authorList>
            <consortium name="Wellcome Sanger Institute Data Sharing"/>
        </authorList>
    </citation>
    <scope>NUCLEOTIDE SEQUENCE [LARGE SCALE GENOMIC DNA]</scope>
</reference>
<evidence type="ECO:0000313" key="8">
    <source>
        <dbReference type="Proteomes" id="UP000694680"/>
    </source>
</evidence>
<dbReference type="Pfam" id="PF03987">
    <property type="entry name" value="Autophagy_act_C"/>
    <property type="match status" value="1"/>
</dbReference>
<evidence type="ECO:0000256" key="4">
    <source>
        <dbReference type="ARBA" id="ARBA00022786"/>
    </source>
</evidence>
<dbReference type="GO" id="GO:0032446">
    <property type="term" value="P:protein modification by small protein conjugation"/>
    <property type="evidence" value="ECO:0007669"/>
    <property type="project" value="TreeGrafter"/>
</dbReference>
<dbReference type="AlphaFoldDB" id="A0A8C5GH09"/>
<dbReference type="GO" id="GO:0000045">
    <property type="term" value="P:autophagosome assembly"/>
    <property type="evidence" value="ECO:0007669"/>
    <property type="project" value="TreeGrafter"/>
</dbReference>
<evidence type="ECO:0000256" key="6">
    <source>
        <dbReference type="ARBA" id="ARBA00029833"/>
    </source>
</evidence>
<dbReference type="GeneID" id="114478720"/>